<dbReference type="PANTHER" id="PTHR13847:SF289">
    <property type="entry name" value="GLYCINE OXIDASE"/>
    <property type="match status" value="1"/>
</dbReference>
<protein>
    <submittedName>
        <fullName evidence="3">Glycine/D-amino acid oxidase (Deaminating)</fullName>
    </submittedName>
</protein>
<reference evidence="3 4" key="1">
    <citation type="submission" date="2013-05" db="EMBL/GenBank/DDBJ databases">
        <title>Draft genome sequence of Rubidibacter lacunae KORDI 51-2.</title>
        <authorList>
            <person name="Choi D.H."/>
            <person name="Noh J.H."/>
            <person name="Kwon K.-K."/>
            <person name="Lee J.-H."/>
            <person name="Ryu J.-Y."/>
        </authorList>
    </citation>
    <scope>NUCLEOTIDE SEQUENCE [LARGE SCALE GENOMIC DNA]</scope>
    <source>
        <strain evidence="3 4">KORDI 51-2</strain>
    </source>
</reference>
<evidence type="ECO:0000313" key="3">
    <source>
        <dbReference type="EMBL" id="ERN40284.1"/>
    </source>
</evidence>
<organism evidence="3 4">
    <name type="scientific">Rubidibacter lacunae KORDI 51-2</name>
    <dbReference type="NCBI Taxonomy" id="582515"/>
    <lineage>
        <taxon>Bacteria</taxon>
        <taxon>Bacillati</taxon>
        <taxon>Cyanobacteriota</taxon>
        <taxon>Cyanophyceae</taxon>
        <taxon>Oscillatoriophycideae</taxon>
        <taxon>Chroococcales</taxon>
        <taxon>Aphanothecaceae</taxon>
        <taxon>Rubidibacter</taxon>
    </lineage>
</organism>
<evidence type="ECO:0000256" key="1">
    <source>
        <dbReference type="ARBA" id="ARBA00023002"/>
    </source>
</evidence>
<dbReference type="EMBL" id="ASSJ01000079">
    <property type="protein sequence ID" value="ERN40284.1"/>
    <property type="molecule type" value="Genomic_DNA"/>
</dbReference>
<dbReference type="InterPro" id="IPR006076">
    <property type="entry name" value="FAD-dep_OxRdtase"/>
</dbReference>
<dbReference type="GO" id="GO:0005737">
    <property type="term" value="C:cytoplasm"/>
    <property type="evidence" value="ECO:0007669"/>
    <property type="project" value="TreeGrafter"/>
</dbReference>
<name>U5DI54_9CHRO</name>
<dbReference type="RefSeq" id="WP_022608832.1">
    <property type="nucleotide sequence ID" value="NZ_ASSJ01000079.1"/>
</dbReference>
<dbReference type="InterPro" id="IPR036188">
    <property type="entry name" value="FAD/NAD-bd_sf"/>
</dbReference>
<dbReference type="eggNOG" id="COG0665">
    <property type="taxonomic scope" value="Bacteria"/>
</dbReference>
<dbReference type="AlphaFoldDB" id="U5DI54"/>
<dbReference type="GO" id="GO:0016491">
    <property type="term" value="F:oxidoreductase activity"/>
    <property type="evidence" value="ECO:0007669"/>
    <property type="project" value="UniProtKB-KW"/>
</dbReference>
<dbReference type="PATRIC" id="fig|582515.4.peg.3623"/>
<proteinExistence type="predicted"/>
<dbReference type="Gene3D" id="3.30.9.10">
    <property type="entry name" value="D-Amino Acid Oxidase, subunit A, domain 2"/>
    <property type="match status" value="1"/>
</dbReference>
<dbReference type="PANTHER" id="PTHR13847">
    <property type="entry name" value="SARCOSINE DEHYDROGENASE-RELATED"/>
    <property type="match status" value="1"/>
</dbReference>
<keyword evidence="1" id="KW-0560">Oxidoreductase</keyword>
<dbReference type="Proteomes" id="UP000016960">
    <property type="component" value="Unassembled WGS sequence"/>
</dbReference>
<feature type="domain" description="FAD dependent oxidoreductase" evidence="2">
    <location>
        <begin position="3"/>
        <end position="354"/>
    </location>
</feature>
<comment type="caution">
    <text evidence="3">The sequence shown here is derived from an EMBL/GenBank/DDBJ whole genome shotgun (WGS) entry which is preliminary data.</text>
</comment>
<dbReference type="SUPFAM" id="SSF51905">
    <property type="entry name" value="FAD/NAD(P)-binding domain"/>
    <property type="match status" value="1"/>
</dbReference>
<sequence length="361" mass="38166">MSRIAIVGGGVVGATIAYELSGVSGLDVQLFERGQPASASTWAALGLLVAVSSRKTKGRAWELRAASLRQYPTLIDELEALSGMAIPVNRQGLISLCYDAARLSDWEQLVAWRRDRGWTLELWEPQVVRSRCPHLDLTGAIAGIYSPQDWQIDPQALTQAAIAAAERRGATCYRETTVEAIAAADGTCSAVHTTAGTFECDWLVIAAGLGSLPLTAMLDQPLALRPVLGQAIEVVAPHELGDPAFQPVVTADDVHAVPLGDRRYWIGATVEFPDAAGAIAAAPELLAQMQARAVAFCPELAAADIVRTWSGLRPRPEGRAAPVIGPLAGYRNVLLATGHYRNGILLAPATALAVRAAIACG</sequence>
<dbReference type="SUPFAM" id="SSF54373">
    <property type="entry name" value="FAD-linked reductases, C-terminal domain"/>
    <property type="match status" value="1"/>
</dbReference>
<dbReference type="InParanoid" id="U5DI54"/>
<evidence type="ECO:0000259" key="2">
    <source>
        <dbReference type="Pfam" id="PF01266"/>
    </source>
</evidence>
<gene>
    <name evidence="3" type="ORF">KR51_00032280</name>
</gene>
<dbReference type="OrthoDB" id="9794226at2"/>
<dbReference type="STRING" id="582515.KR51_00032280"/>
<accession>U5DI54</accession>
<dbReference type="Gene3D" id="3.50.50.60">
    <property type="entry name" value="FAD/NAD(P)-binding domain"/>
    <property type="match status" value="1"/>
</dbReference>
<dbReference type="Pfam" id="PF01266">
    <property type="entry name" value="DAO"/>
    <property type="match status" value="1"/>
</dbReference>
<evidence type="ECO:0000313" key="4">
    <source>
        <dbReference type="Proteomes" id="UP000016960"/>
    </source>
</evidence>
<keyword evidence="4" id="KW-1185">Reference proteome</keyword>